<keyword evidence="9" id="KW-1185">Reference proteome</keyword>
<accession>A0A7W7JYN6</accession>
<comment type="caution">
    <text evidence="8">The sequence shown here is derived from an EMBL/GenBank/DDBJ whole genome shotgun (WGS) entry which is preliminary data.</text>
</comment>
<evidence type="ECO:0000256" key="5">
    <source>
        <dbReference type="SAM" id="MobiDB-lite"/>
    </source>
</evidence>
<keyword evidence="3" id="KW-0564">Palmitate</keyword>
<evidence type="ECO:0000256" key="1">
    <source>
        <dbReference type="ARBA" id="ARBA00022729"/>
    </source>
</evidence>
<keyword evidence="1 6" id="KW-0732">Signal</keyword>
<dbReference type="RefSeq" id="WP_184162232.1">
    <property type="nucleotide sequence ID" value="NZ_JACHLN010000001.1"/>
</dbReference>
<name>A0A7W7JYN6_9SPHN</name>
<feature type="signal peptide" evidence="6">
    <location>
        <begin position="1"/>
        <end position="20"/>
    </location>
</feature>
<feature type="chain" id="PRO_5030781145" evidence="6">
    <location>
        <begin position="21"/>
        <end position="130"/>
    </location>
</feature>
<dbReference type="InterPro" id="IPR018660">
    <property type="entry name" value="MliC"/>
</dbReference>
<feature type="domain" description="C-type lysozyme inhibitor" evidence="7">
    <location>
        <begin position="58"/>
        <end position="113"/>
    </location>
</feature>
<reference evidence="8 9" key="1">
    <citation type="submission" date="2020-08" db="EMBL/GenBank/DDBJ databases">
        <title>Functional genomics of gut bacteria from endangered species of beetles.</title>
        <authorList>
            <person name="Carlos-Shanley C."/>
        </authorList>
    </citation>
    <scope>NUCLEOTIDE SEQUENCE [LARGE SCALE GENOMIC DNA]</scope>
    <source>
        <strain evidence="8 9">S00224</strain>
    </source>
</reference>
<dbReference type="InterPro" id="IPR036328">
    <property type="entry name" value="MliC_sf"/>
</dbReference>
<organism evidence="8 9">
    <name type="scientific">Sphingomonas kyeonggiensis</name>
    <dbReference type="NCBI Taxonomy" id="1268553"/>
    <lineage>
        <taxon>Bacteria</taxon>
        <taxon>Pseudomonadati</taxon>
        <taxon>Pseudomonadota</taxon>
        <taxon>Alphaproteobacteria</taxon>
        <taxon>Sphingomonadales</taxon>
        <taxon>Sphingomonadaceae</taxon>
        <taxon>Sphingomonas</taxon>
    </lineage>
</organism>
<dbReference type="Proteomes" id="UP000575241">
    <property type="component" value="Unassembled WGS sequence"/>
</dbReference>
<evidence type="ECO:0000256" key="3">
    <source>
        <dbReference type="ARBA" id="ARBA00023139"/>
    </source>
</evidence>
<evidence type="ECO:0000313" key="9">
    <source>
        <dbReference type="Proteomes" id="UP000575241"/>
    </source>
</evidence>
<gene>
    <name evidence="8" type="ORF">HNP52_000582</name>
</gene>
<evidence type="ECO:0000259" key="7">
    <source>
        <dbReference type="Pfam" id="PF09864"/>
    </source>
</evidence>
<sequence>MRLPLIALLALGACSSQQPAAPVNAAQAEETNITTDASPAPLDKAPAKGAGKAITARFRCMDGVRIVARFDPEKGSAVVTRAGTTITLQQQVMASGIRYSDGQVTFQGKGDAMSYEAPGQPPIACTAIRG</sequence>
<keyword evidence="4" id="KW-0449">Lipoprotein</keyword>
<feature type="region of interest" description="Disordered" evidence="5">
    <location>
        <begin position="22"/>
        <end position="48"/>
    </location>
</feature>
<dbReference type="SUPFAM" id="SSF141488">
    <property type="entry name" value="YdhA-like"/>
    <property type="match status" value="1"/>
</dbReference>
<evidence type="ECO:0000313" key="8">
    <source>
        <dbReference type="EMBL" id="MBB4837531.1"/>
    </source>
</evidence>
<evidence type="ECO:0000256" key="4">
    <source>
        <dbReference type="ARBA" id="ARBA00023288"/>
    </source>
</evidence>
<evidence type="ECO:0000256" key="6">
    <source>
        <dbReference type="SAM" id="SignalP"/>
    </source>
</evidence>
<proteinExistence type="predicted"/>
<keyword evidence="2" id="KW-0472">Membrane</keyword>
<dbReference type="AlphaFoldDB" id="A0A7W7JYN6"/>
<evidence type="ECO:0000256" key="2">
    <source>
        <dbReference type="ARBA" id="ARBA00023136"/>
    </source>
</evidence>
<protein>
    <submittedName>
        <fullName evidence="8">Membrane-bound inhibitor of C-type lysozyme</fullName>
    </submittedName>
</protein>
<dbReference type="Pfam" id="PF09864">
    <property type="entry name" value="MliC"/>
    <property type="match status" value="1"/>
</dbReference>
<dbReference type="Gene3D" id="2.40.128.200">
    <property type="match status" value="1"/>
</dbReference>
<dbReference type="EMBL" id="JACHLN010000001">
    <property type="protein sequence ID" value="MBB4837531.1"/>
    <property type="molecule type" value="Genomic_DNA"/>
</dbReference>